<dbReference type="InterPro" id="IPR040260">
    <property type="entry name" value="RFA2-like"/>
</dbReference>
<name>A0A1Q9F741_SYMMI</name>
<dbReference type="Gene3D" id="2.40.50.140">
    <property type="entry name" value="Nucleic acid-binding proteins"/>
    <property type="match status" value="1"/>
</dbReference>
<dbReference type="EMBL" id="LSRX01000002">
    <property type="protein sequence ID" value="OLQ15496.1"/>
    <property type="molecule type" value="Genomic_DNA"/>
</dbReference>
<feature type="transmembrane region" description="Helical" evidence="5">
    <location>
        <begin position="869"/>
        <end position="892"/>
    </location>
</feature>
<dbReference type="SUPFAM" id="SSF50249">
    <property type="entry name" value="Nucleic acid-binding proteins"/>
    <property type="match status" value="1"/>
</dbReference>
<protein>
    <submittedName>
        <fullName evidence="6">Replication protein A 32 kDa subunit B</fullName>
    </submittedName>
</protein>
<feature type="compositionally biased region" description="Polar residues" evidence="4">
    <location>
        <begin position="650"/>
        <end position="661"/>
    </location>
</feature>
<dbReference type="PANTHER" id="PTHR13989">
    <property type="entry name" value="REPLICATION PROTEIN A-RELATED"/>
    <property type="match status" value="1"/>
</dbReference>
<dbReference type="Proteomes" id="UP000186817">
    <property type="component" value="Unassembled WGS sequence"/>
</dbReference>
<accession>A0A1Q9F741</accession>
<evidence type="ECO:0000313" key="6">
    <source>
        <dbReference type="EMBL" id="OLQ15496.1"/>
    </source>
</evidence>
<feature type="transmembrane region" description="Helical" evidence="5">
    <location>
        <begin position="997"/>
        <end position="1015"/>
    </location>
</feature>
<comment type="caution">
    <text evidence="6">The sequence shown here is derived from an EMBL/GenBank/DDBJ whole genome shotgun (WGS) entry which is preliminary data.</text>
</comment>
<organism evidence="6 7">
    <name type="scientific">Symbiodinium microadriaticum</name>
    <name type="common">Dinoflagellate</name>
    <name type="synonym">Zooxanthella microadriatica</name>
    <dbReference type="NCBI Taxonomy" id="2951"/>
    <lineage>
        <taxon>Eukaryota</taxon>
        <taxon>Sar</taxon>
        <taxon>Alveolata</taxon>
        <taxon>Dinophyceae</taxon>
        <taxon>Suessiales</taxon>
        <taxon>Symbiodiniaceae</taxon>
        <taxon>Symbiodinium</taxon>
    </lineage>
</organism>
<keyword evidence="5" id="KW-0812">Transmembrane</keyword>
<evidence type="ECO:0000256" key="5">
    <source>
        <dbReference type="SAM" id="Phobius"/>
    </source>
</evidence>
<keyword evidence="5" id="KW-0472">Membrane</keyword>
<dbReference type="OMA" id="EIAYHTI"/>
<feature type="transmembrane region" description="Helical" evidence="5">
    <location>
        <begin position="959"/>
        <end position="985"/>
    </location>
</feature>
<feature type="transmembrane region" description="Helical" evidence="5">
    <location>
        <begin position="932"/>
        <end position="953"/>
    </location>
</feature>
<dbReference type="GO" id="GO:0016020">
    <property type="term" value="C:membrane"/>
    <property type="evidence" value="ECO:0007669"/>
    <property type="project" value="InterPro"/>
</dbReference>
<dbReference type="AlphaFoldDB" id="A0A1Q9F741"/>
<feature type="transmembrane region" description="Helical" evidence="5">
    <location>
        <begin position="898"/>
        <end position="920"/>
    </location>
</feature>
<dbReference type="GO" id="GO:0005634">
    <property type="term" value="C:nucleus"/>
    <property type="evidence" value="ECO:0007669"/>
    <property type="project" value="UniProtKB-SubCell"/>
</dbReference>
<feature type="compositionally biased region" description="Low complexity" evidence="4">
    <location>
        <begin position="546"/>
        <end position="563"/>
    </location>
</feature>
<dbReference type="Gene3D" id="1.20.1280.290">
    <property type="match status" value="1"/>
</dbReference>
<feature type="compositionally biased region" description="Low complexity" evidence="4">
    <location>
        <begin position="708"/>
        <end position="722"/>
    </location>
</feature>
<feature type="region of interest" description="Disordered" evidence="4">
    <location>
        <begin position="698"/>
        <end position="730"/>
    </location>
</feature>
<evidence type="ECO:0000256" key="4">
    <source>
        <dbReference type="SAM" id="MobiDB-lite"/>
    </source>
</evidence>
<dbReference type="GO" id="GO:0003677">
    <property type="term" value="F:DNA binding"/>
    <property type="evidence" value="ECO:0007669"/>
    <property type="project" value="UniProtKB-KW"/>
</dbReference>
<sequence length="1114" mass="116311">MFGASYFGAQGGYGGVEPAGEAGPCGGVQASQGHGGFIPEDDTARSGMQANSTSGKTTSQTLTPVTIRMLLDAASSGQQGPDSPFRVGGRELQLLTVVACVEDIQVQEIGICVTLNDGTGSIRCNVYPDSDSASGPELRNGDYIRVFGSLEHWDKQDGIRARGIVKIESANEIAYHTIEVAHVHLRVNGKLVKSNASGQANHRSPVPSMPMTTLPATHAPPAVPTRTAQFAGPHQAQTPTAASRLQNHEGSVIPGYTSRGGTMPAQMMSRLQQPGQLEINAQTYHPPPAMHMQRSQPQMHNGHGGVQGGGAAMARTSPFQGGLGGQQPATNMINHRLVRAGKVLYTLCNPKERFGRWNLTKRGIRQDDFTLQEADSNLERFLFTLLLAAASLSKAEDFLYAGATTLAPTPAGKESQTHFENTLPAAKFVSAGEAVPRGAPPSSNVRGVKVAAALAVQSGSSNTSATPAATATTPPPAATATTPPAQISAVAPGPNNKTAKQVQETASVVPVHSAHAPSGKLKARPAADPGAHSVSGTPVSPPPPVQAATVQPAQTSVAQAPQTNAPPPETASEKPIPAQLPKSELVSAAPRAPPSAQEGRAVDGTSATSATPASPIPKLPGYPALSTKPSLPAAGAAGGSPTHLQPAAPTMTSAGAANATQAIADLPAGTTPLPKPSRPTAVSPVPASVIPGTATIKAQPNGGALPSAGEAVASGAAEAQSQPPDVLHPSATTVSVASGISQVLAPSSAGGSGATPTNTQVLRSEADIAKRSEKELPVQVVSTMGAGAPSVTTPWPSNASLHLRGPEWHTWHVSRMWPRLGRLEKLIAGITFMSMLKALCMAGNILVQISPYHQVQRWEEDRCTGDADAAPYVSIAFGGWQWCYYGLFAFFVTKRSGFLILVHSNCLGAVLGTYYSITFYRNCKHDNSLGGLYRYMSAVIMLVLFQLCSLAVLPIERALFLTGLISSFCSFIGAISILVSLPLVIRTRDSSSIPAPLVSANMISSLVWCICGWMLDDPLIAAPNIVGFLSCGICLFCKHLYPSADEWSVNKRRDPVRDTPLSPSSISNRRTAQVLAAVVFVDVLVLVPSKRFLTNPATRAAPSERGRWQQIPRL</sequence>
<gene>
    <name evidence="6" type="primary">RPA2B</name>
    <name evidence="6" type="ORF">AK812_SmicGene240</name>
</gene>
<keyword evidence="7" id="KW-1185">Reference proteome</keyword>
<evidence type="ECO:0000256" key="3">
    <source>
        <dbReference type="ARBA" id="ARBA00023242"/>
    </source>
</evidence>
<evidence type="ECO:0000256" key="2">
    <source>
        <dbReference type="ARBA" id="ARBA00023125"/>
    </source>
</evidence>
<evidence type="ECO:0000313" key="7">
    <source>
        <dbReference type="Proteomes" id="UP000186817"/>
    </source>
</evidence>
<dbReference type="CDD" id="cd04478">
    <property type="entry name" value="RPA2_DBD_D"/>
    <property type="match status" value="1"/>
</dbReference>
<feature type="compositionally biased region" description="Polar residues" evidence="4">
    <location>
        <begin position="495"/>
        <end position="506"/>
    </location>
</feature>
<proteinExistence type="predicted"/>
<dbReference type="OrthoDB" id="448391at2759"/>
<dbReference type="InterPro" id="IPR012340">
    <property type="entry name" value="NA-bd_OB-fold"/>
</dbReference>
<keyword evidence="2" id="KW-0238">DNA-binding</keyword>
<feature type="compositionally biased region" description="Low complexity" evidence="4">
    <location>
        <begin position="465"/>
        <end position="485"/>
    </location>
</feature>
<dbReference type="Pfam" id="PF03083">
    <property type="entry name" value="MtN3_slv"/>
    <property type="match status" value="2"/>
</dbReference>
<feature type="region of interest" description="Disordered" evidence="4">
    <location>
        <begin position="458"/>
        <end position="686"/>
    </location>
</feature>
<reference evidence="6 7" key="1">
    <citation type="submission" date="2016-02" db="EMBL/GenBank/DDBJ databases">
        <title>Genome analysis of coral dinoflagellate symbionts highlights evolutionary adaptations to a symbiotic lifestyle.</title>
        <authorList>
            <person name="Aranda M."/>
            <person name="Li Y."/>
            <person name="Liew Y.J."/>
            <person name="Baumgarten S."/>
            <person name="Simakov O."/>
            <person name="Wilson M."/>
            <person name="Piel J."/>
            <person name="Ashoor H."/>
            <person name="Bougouffa S."/>
            <person name="Bajic V.B."/>
            <person name="Ryu T."/>
            <person name="Ravasi T."/>
            <person name="Bayer T."/>
            <person name="Micklem G."/>
            <person name="Kim H."/>
            <person name="Bhak J."/>
            <person name="Lajeunesse T.C."/>
            <person name="Voolstra C.R."/>
        </authorList>
    </citation>
    <scope>NUCLEOTIDE SEQUENCE [LARGE SCALE GENOMIC DNA]</scope>
    <source>
        <strain evidence="6 7">CCMP2467</strain>
    </source>
</reference>
<dbReference type="PANTHER" id="PTHR13989:SF16">
    <property type="entry name" value="REPLICATION PROTEIN A2"/>
    <property type="match status" value="1"/>
</dbReference>
<comment type="subcellular location">
    <subcellularLocation>
        <location evidence="1">Nucleus</location>
    </subcellularLocation>
</comment>
<evidence type="ECO:0000256" key="1">
    <source>
        <dbReference type="ARBA" id="ARBA00004123"/>
    </source>
</evidence>
<feature type="transmembrane region" description="Helical" evidence="5">
    <location>
        <begin position="826"/>
        <end position="849"/>
    </location>
</feature>
<feature type="transmembrane region" description="Helical" evidence="5">
    <location>
        <begin position="1021"/>
        <end position="1041"/>
    </location>
</feature>
<keyword evidence="5" id="KW-1133">Transmembrane helix</keyword>
<dbReference type="InterPro" id="IPR004316">
    <property type="entry name" value="SWEET_rpt"/>
</dbReference>
<keyword evidence="3" id="KW-0539">Nucleus</keyword>
<feature type="region of interest" description="Disordered" evidence="4">
    <location>
        <begin position="291"/>
        <end position="310"/>
    </location>
</feature>